<dbReference type="SUPFAM" id="SSF46785">
    <property type="entry name" value="Winged helix' DNA-binding domain"/>
    <property type="match status" value="1"/>
</dbReference>
<dbReference type="PANTHER" id="PTHR30537:SF5">
    <property type="entry name" value="HTH-TYPE TRANSCRIPTIONAL ACTIVATOR TTDR-RELATED"/>
    <property type="match status" value="1"/>
</dbReference>
<dbReference type="GO" id="GO:0003700">
    <property type="term" value="F:DNA-binding transcription factor activity"/>
    <property type="evidence" value="ECO:0007669"/>
    <property type="project" value="InterPro"/>
</dbReference>
<dbReference type="Pfam" id="PF03466">
    <property type="entry name" value="LysR_substrate"/>
    <property type="match status" value="1"/>
</dbReference>
<dbReference type="AlphaFoldDB" id="A0A085UVD6"/>
<name>A0A085UVD6_PSESX</name>
<comment type="similarity">
    <text evidence="1">Belongs to the LysR transcriptional regulatory family.</text>
</comment>
<dbReference type="RefSeq" id="WP_020292347.1">
    <property type="nucleotide sequence ID" value="NZ_JPQT01000130.1"/>
</dbReference>
<dbReference type="InterPro" id="IPR000847">
    <property type="entry name" value="LysR_HTH_N"/>
</dbReference>
<dbReference type="FunFam" id="3.40.190.290:FF:000001">
    <property type="entry name" value="Transcriptional regulator, LysR family"/>
    <property type="match status" value="1"/>
</dbReference>
<dbReference type="SUPFAM" id="SSF53850">
    <property type="entry name" value="Periplasmic binding protein-like II"/>
    <property type="match status" value="1"/>
</dbReference>
<keyword evidence="4" id="KW-0804">Transcription</keyword>
<dbReference type="InterPro" id="IPR058163">
    <property type="entry name" value="LysR-type_TF_proteobact-type"/>
</dbReference>
<dbReference type="Pfam" id="PF00126">
    <property type="entry name" value="HTH_1"/>
    <property type="match status" value="1"/>
</dbReference>
<evidence type="ECO:0000256" key="3">
    <source>
        <dbReference type="ARBA" id="ARBA00023125"/>
    </source>
</evidence>
<dbReference type="PROSITE" id="PS50931">
    <property type="entry name" value="HTH_LYSR"/>
    <property type="match status" value="1"/>
</dbReference>
<dbReference type="PANTHER" id="PTHR30537">
    <property type="entry name" value="HTH-TYPE TRANSCRIPTIONAL REGULATOR"/>
    <property type="match status" value="1"/>
</dbReference>
<dbReference type="Gene3D" id="3.40.190.290">
    <property type="match status" value="1"/>
</dbReference>
<evidence type="ECO:0000256" key="4">
    <source>
        <dbReference type="ARBA" id="ARBA00023163"/>
    </source>
</evidence>
<gene>
    <name evidence="6" type="ORF">IV02_23750</name>
</gene>
<evidence type="ECO:0000259" key="5">
    <source>
        <dbReference type="PROSITE" id="PS50931"/>
    </source>
</evidence>
<dbReference type="GO" id="GO:0043565">
    <property type="term" value="F:sequence-specific DNA binding"/>
    <property type="evidence" value="ECO:0007669"/>
    <property type="project" value="TreeGrafter"/>
</dbReference>
<feature type="domain" description="HTH lysR-type" evidence="5">
    <location>
        <begin position="3"/>
        <end position="60"/>
    </location>
</feature>
<evidence type="ECO:0000256" key="2">
    <source>
        <dbReference type="ARBA" id="ARBA00023015"/>
    </source>
</evidence>
<comment type="caution">
    <text evidence="6">The sequence shown here is derived from an EMBL/GenBank/DDBJ whole genome shotgun (WGS) entry which is preliminary data.</text>
</comment>
<keyword evidence="2" id="KW-0805">Transcription regulation</keyword>
<dbReference type="Proteomes" id="UP000028643">
    <property type="component" value="Unassembled WGS sequence"/>
</dbReference>
<evidence type="ECO:0000256" key="1">
    <source>
        <dbReference type="ARBA" id="ARBA00009437"/>
    </source>
</evidence>
<dbReference type="EMBL" id="JPQT01000130">
    <property type="protein sequence ID" value="KFE47149.1"/>
    <property type="molecule type" value="Genomic_DNA"/>
</dbReference>
<dbReference type="InterPro" id="IPR036388">
    <property type="entry name" value="WH-like_DNA-bd_sf"/>
</dbReference>
<dbReference type="Gene3D" id="1.10.10.10">
    <property type="entry name" value="Winged helix-like DNA-binding domain superfamily/Winged helix DNA-binding domain"/>
    <property type="match status" value="1"/>
</dbReference>
<reference evidence="6 7" key="1">
    <citation type="submission" date="2014-07" db="EMBL/GenBank/DDBJ databases">
        <title>Draft Genome Sequences of Environmental Pseudomonas syringae strains.</title>
        <authorList>
            <person name="Baltrus D.A."/>
            <person name="Berge O."/>
            <person name="Morris C."/>
        </authorList>
    </citation>
    <scope>NUCLEOTIDE SEQUENCE [LARGE SCALE GENOMIC DNA]</scope>
    <source>
        <strain evidence="6 7">CEB003</strain>
    </source>
</reference>
<dbReference type="PATRIC" id="fig|317.174.peg.4857"/>
<sequence length="297" mass="33229">MLDRLTSMTVFVQTARYGSFAAAAEKLNMSPQMVARHIEGLEQRVATRLLNRTTRKQSLTVFGRLYLDRCQSVLDEVEAADSLVQSSHAKPQGRLRINAPVTFGRHELIPLVTRFLDRYPDIDVELTLSDRLIDPVEEGYEAVVRLGPLQKDLALVARPLQAYRLVACASPAYLLAHGTPQLPSDLINHECLGFAPWVSDLSRNWHFEQDGQVTEVPVRGRLHVNDWEALRAAARDGFGILIGYERALASDLASGLLVRVLPGYEGPVRPVHLLYAADRQMTLKLRCFVDHLMQALG</sequence>
<evidence type="ECO:0000313" key="6">
    <source>
        <dbReference type="EMBL" id="KFE47149.1"/>
    </source>
</evidence>
<dbReference type="InterPro" id="IPR005119">
    <property type="entry name" value="LysR_subst-bd"/>
</dbReference>
<protein>
    <submittedName>
        <fullName evidence="6">LysR family transcriptional regulator</fullName>
    </submittedName>
</protein>
<dbReference type="FunFam" id="1.10.10.10:FF:000001">
    <property type="entry name" value="LysR family transcriptional regulator"/>
    <property type="match status" value="1"/>
</dbReference>
<dbReference type="GO" id="GO:0006351">
    <property type="term" value="P:DNA-templated transcription"/>
    <property type="evidence" value="ECO:0007669"/>
    <property type="project" value="TreeGrafter"/>
</dbReference>
<evidence type="ECO:0000313" key="7">
    <source>
        <dbReference type="Proteomes" id="UP000028643"/>
    </source>
</evidence>
<dbReference type="InterPro" id="IPR036390">
    <property type="entry name" value="WH_DNA-bd_sf"/>
</dbReference>
<accession>A0A085UVD6</accession>
<organism evidence="6 7">
    <name type="scientific">Pseudomonas syringae</name>
    <dbReference type="NCBI Taxonomy" id="317"/>
    <lineage>
        <taxon>Bacteria</taxon>
        <taxon>Pseudomonadati</taxon>
        <taxon>Pseudomonadota</taxon>
        <taxon>Gammaproteobacteria</taxon>
        <taxon>Pseudomonadales</taxon>
        <taxon>Pseudomonadaceae</taxon>
        <taxon>Pseudomonas</taxon>
    </lineage>
</organism>
<keyword evidence="3" id="KW-0238">DNA-binding</keyword>
<proteinExistence type="inferred from homology"/>